<evidence type="ECO:0000313" key="6">
    <source>
        <dbReference type="EMBL" id="SEN72347.1"/>
    </source>
</evidence>
<feature type="domain" description="Multidrug resistance protein MdtA-like alpha-helical hairpin" evidence="4">
    <location>
        <begin position="132"/>
        <end position="192"/>
    </location>
</feature>
<dbReference type="EMBL" id="FOBB01000012">
    <property type="protein sequence ID" value="SEN72347.1"/>
    <property type="molecule type" value="Genomic_DNA"/>
</dbReference>
<feature type="transmembrane region" description="Helical" evidence="3">
    <location>
        <begin position="36"/>
        <end position="56"/>
    </location>
</feature>
<evidence type="ECO:0000259" key="5">
    <source>
        <dbReference type="Pfam" id="PF25917"/>
    </source>
</evidence>
<keyword evidence="3" id="KW-0472">Membrane</keyword>
<dbReference type="OrthoDB" id="9809068at2"/>
<comment type="similarity">
    <text evidence="1">Belongs to the membrane fusion protein (MFP) (TC 8.A.1) family.</text>
</comment>
<dbReference type="SUPFAM" id="SSF111369">
    <property type="entry name" value="HlyD-like secretion proteins"/>
    <property type="match status" value="1"/>
</dbReference>
<organism evidence="6 7">
    <name type="scientific">Chitinophaga rupis</name>
    <dbReference type="NCBI Taxonomy" id="573321"/>
    <lineage>
        <taxon>Bacteria</taxon>
        <taxon>Pseudomonadati</taxon>
        <taxon>Bacteroidota</taxon>
        <taxon>Chitinophagia</taxon>
        <taxon>Chitinophagales</taxon>
        <taxon>Chitinophagaceae</taxon>
        <taxon>Chitinophaga</taxon>
    </lineage>
</organism>
<evidence type="ECO:0000313" key="7">
    <source>
        <dbReference type="Proteomes" id="UP000198984"/>
    </source>
</evidence>
<evidence type="ECO:0000256" key="3">
    <source>
        <dbReference type="SAM" id="Phobius"/>
    </source>
</evidence>
<dbReference type="Gene3D" id="6.20.50.140">
    <property type="match status" value="1"/>
</dbReference>
<dbReference type="Pfam" id="PF25917">
    <property type="entry name" value="BSH_RND"/>
    <property type="match status" value="1"/>
</dbReference>
<dbReference type="Gene3D" id="2.40.30.170">
    <property type="match status" value="1"/>
</dbReference>
<dbReference type="STRING" id="573321.SAMN04488505_11291"/>
<dbReference type="RefSeq" id="WP_089920689.1">
    <property type="nucleotide sequence ID" value="NZ_FOBB01000012.1"/>
</dbReference>
<keyword evidence="3" id="KW-0812">Transmembrane</keyword>
<proteinExistence type="inferred from homology"/>
<dbReference type="PANTHER" id="PTHR30469">
    <property type="entry name" value="MULTIDRUG RESISTANCE PROTEIN MDTA"/>
    <property type="match status" value="1"/>
</dbReference>
<dbReference type="PANTHER" id="PTHR30469:SF33">
    <property type="entry name" value="SLR1207 PROTEIN"/>
    <property type="match status" value="1"/>
</dbReference>
<dbReference type="InterPro" id="IPR058625">
    <property type="entry name" value="MdtA-like_BSH"/>
</dbReference>
<dbReference type="GO" id="GO:0015562">
    <property type="term" value="F:efflux transmembrane transporter activity"/>
    <property type="evidence" value="ECO:0007669"/>
    <property type="project" value="TreeGrafter"/>
</dbReference>
<dbReference type="Gene3D" id="2.40.50.100">
    <property type="match status" value="1"/>
</dbReference>
<gene>
    <name evidence="6" type="ORF">SAMN04488505_11291</name>
</gene>
<accession>A0A1H8IWL0</accession>
<evidence type="ECO:0000259" key="4">
    <source>
        <dbReference type="Pfam" id="PF25876"/>
    </source>
</evidence>
<feature type="coiled-coil region" evidence="2">
    <location>
        <begin position="132"/>
        <end position="159"/>
    </location>
</feature>
<keyword evidence="7" id="KW-1185">Reference proteome</keyword>
<dbReference type="AlphaFoldDB" id="A0A1H8IWL0"/>
<evidence type="ECO:0000256" key="2">
    <source>
        <dbReference type="SAM" id="Coils"/>
    </source>
</evidence>
<dbReference type="Gene3D" id="1.10.287.470">
    <property type="entry name" value="Helix hairpin bin"/>
    <property type="match status" value="1"/>
</dbReference>
<feature type="domain" description="Multidrug resistance protein MdtA-like barrel-sandwich hybrid" evidence="5">
    <location>
        <begin position="92"/>
        <end position="229"/>
    </location>
</feature>
<dbReference type="NCBIfam" id="TIGR01730">
    <property type="entry name" value="RND_mfp"/>
    <property type="match status" value="1"/>
</dbReference>
<dbReference type="GO" id="GO:1990281">
    <property type="term" value="C:efflux pump complex"/>
    <property type="evidence" value="ECO:0007669"/>
    <property type="project" value="TreeGrafter"/>
</dbReference>
<reference evidence="6 7" key="1">
    <citation type="submission" date="2016-10" db="EMBL/GenBank/DDBJ databases">
        <authorList>
            <person name="de Groot N.N."/>
        </authorList>
    </citation>
    <scope>NUCLEOTIDE SEQUENCE [LARGE SCALE GENOMIC DNA]</scope>
    <source>
        <strain evidence="6 7">DSM 21039</strain>
    </source>
</reference>
<dbReference type="Proteomes" id="UP000198984">
    <property type="component" value="Unassembled WGS sequence"/>
</dbReference>
<protein>
    <submittedName>
        <fullName evidence="6">HlyD family secretion protein</fullName>
    </submittedName>
</protein>
<keyword evidence="2" id="KW-0175">Coiled coil</keyword>
<keyword evidence="3" id="KW-1133">Transmembrane helix</keyword>
<dbReference type="InterPro" id="IPR058624">
    <property type="entry name" value="MdtA-like_HH"/>
</dbReference>
<name>A0A1H8IWL0_9BACT</name>
<sequence>MKTRKKSVLLLTAARVTLVLLKIIAGYRTIKIWQNLGMYTTAAAGLALLVIVPGCLSQRSGKVKTVYSTDTAFVTDIVQKAVATGTVAPRKQIEVKAQVSGIIEKVYVTAGQPVKAGQLLAKIRLTPDAVNLSKAESELQKARISYTNAKIEKERFEQLFKEKVVAEKEYHEYLLNFNKADADLREAQNTLQLVKVGASAQSGIAANEVRSTVNGILLDVPAKEGNFVIERNTFNEGTTVATIADMNDMIFTGKVEEADVNRLKPGMDLAITVRATEERTYHAQLEFISPNGVKEEGATTFEVRAAIKLDSTQFLRAGYSATADIVLEKLNNVLAVRESVVRFEKEKPYVEVEVQPQTFEKRYVQLGLSDEINIQVLGGLKATDRLKAVF</sequence>
<evidence type="ECO:0000256" key="1">
    <source>
        <dbReference type="ARBA" id="ARBA00009477"/>
    </source>
</evidence>
<dbReference type="InterPro" id="IPR006143">
    <property type="entry name" value="RND_pump_MFP"/>
</dbReference>
<dbReference type="Pfam" id="PF25876">
    <property type="entry name" value="HH_MFP_RND"/>
    <property type="match status" value="1"/>
</dbReference>